<dbReference type="Proteomes" id="UP000218615">
    <property type="component" value="Unassembled WGS sequence"/>
</dbReference>
<dbReference type="RefSeq" id="WP_096206965.1">
    <property type="nucleotide sequence ID" value="NZ_FZMP01000219.1"/>
</dbReference>
<organism evidence="2 3">
    <name type="scientific">Candidatus Methanoperedens nitratireducens</name>
    <dbReference type="NCBI Taxonomy" id="1392998"/>
    <lineage>
        <taxon>Archaea</taxon>
        <taxon>Methanobacteriati</taxon>
        <taxon>Methanobacteriota</taxon>
        <taxon>Stenosarchaea group</taxon>
        <taxon>Methanomicrobia</taxon>
        <taxon>Methanosarcinales</taxon>
        <taxon>ANME-2 cluster</taxon>
        <taxon>Candidatus Methanoperedentaceae</taxon>
        <taxon>Candidatus Methanoperedens</taxon>
    </lineage>
</organism>
<reference evidence="3" key="1">
    <citation type="submission" date="2017-06" db="EMBL/GenBank/DDBJ databases">
        <authorList>
            <person name="Cremers G."/>
        </authorList>
    </citation>
    <scope>NUCLEOTIDE SEQUENCE [LARGE SCALE GENOMIC DNA]</scope>
</reference>
<evidence type="ECO:0000313" key="2">
    <source>
        <dbReference type="EMBL" id="SNQ62393.1"/>
    </source>
</evidence>
<dbReference type="PROSITE" id="PS51257">
    <property type="entry name" value="PROKAR_LIPOPROTEIN"/>
    <property type="match status" value="1"/>
</dbReference>
<evidence type="ECO:0000256" key="1">
    <source>
        <dbReference type="SAM" id="MobiDB-lite"/>
    </source>
</evidence>
<sequence length="200" mass="20129">MIKILLIVAVSLLLLVSGCIGPTTTSTPTPAVTSTETTTVVATETPVATSTVTSTGIPAVTTTGTPVSPATPVSTTTPTTNATAAATTAAINVTSYPASVQGEANFTIRWEVSGGTPGTISNTSMIWGFNSGGMNITDYPRSSAAQTGNTPQTFSADLKAPSGGGPVYFRAHAVVDGVDIYSPEYQITITPLYTGGGGGY</sequence>
<dbReference type="OrthoDB" id="148403at2157"/>
<feature type="region of interest" description="Disordered" evidence="1">
    <location>
        <begin position="59"/>
        <end position="78"/>
    </location>
</feature>
<keyword evidence="3" id="KW-1185">Reference proteome</keyword>
<dbReference type="EMBL" id="FZMP01000219">
    <property type="protein sequence ID" value="SNQ62393.1"/>
    <property type="molecule type" value="Genomic_DNA"/>
</dbReference>
<name>A0A284VT79_9EURY</name>
<dbReference type="AlphaFoldDB" id="A0A284VT79"/>
<accession>A0A284VT79</accession>
<gene>
    <name evidence="2" type="ORF">MNV_700046</name>
</gene>
<proteinExistence type="predicted"/>
<protein>
    <submittedName>
        <fullName evidence="2">Uncharacterized protein</fullName>
    </submittedName>
</protein>
<evidence type="ECO:0000313" key="3">
    <source>
        <dbReference type="Proteomes" id="UP000218615"/>
    </source>
</evidence>